<organism evidence="2 3">
    <name type="scientific">Epichloe bromicola</name>
    <dbReference type="NCBI Taxonomy" id="79588"/>
    <lineage>
        <taxon>Eukaryota</taxon>
        <taxon>Fungi</taxon>
        <taxon>Dikarya</taxon>
        <taxon>Ascomycota</taxon>
        <taxon>Pezizomycotina</taxon>
        <taxon>Sordariomycetes</taxon>
        <taxon>Hypocreomycetidae</taxon>
        <taxon>Hypocreales</taxon>
        <taxon>Clavicipitaceae</taxon>
        <taxon>Epichloe</taxon>
    </lineage>
</organism>
<evidence type="ECO:0000259" key="1">
    <source>
        <dbReference type="Pfam" id="PF01323"/>
    </source>
</evidence>
<protein>
    <recommendedName>
        <fullName evidence="1">DSBA-like thioredoxin domain-containing protein</fullName>
    </recommendedName>
</protein>
<dbReference type="PANTHER" id="PTHR42943">
    <property type="entry name" value="GLUTATHIONE S-TRANSFERASE KAPPA"/>
    <property type="match status" value="1"/>
</dbReference>
<dbReference type="InterPro" id="IPR001853">
    <property type="entry name" value="DSBA-like_thioredoxin_dom"/>
</dbReference>
<dbReference type="SUPFAM" id="SSF52833">
    <property type="entry name" value="Thioredoxin-like"/>
    <property type="match status" value="1"/>
</dbReference>
<dbReference type="Gene3D" id="3.40.30.10">
    <property type="entry name" value="Glutaredoxin"/>
    <property type="match status" value="1"/>
</dbReference>
<proteinExistence type="predicted"/>
<sequence>MGRGRIDCYLDIASLFSYVCFEDLKPNLDKLAAHGVQVEFHPVFLGGINHLSGNKPPWTLEAKAKYLAYDSPRAAARVGITSFATPPDLCERAKTQSALRALLFIKASFPIEKFLSALHFLFYRFWTPPNADVVDEGSLRALLAEATDAPEGGARLFTKPEVDSIMDGRAKMKKKLAEDTARVVESGAFGCPWFLVTDSEGKEVQPFFGSDRFNHIYRHLGIPFQDITVLGPGSKL</sequence>
<comment type="caution">
    <text evidence="2">The sequence shown here is derived from an EMBL/GenBank/DDBJ whole genome shotgun (WGS) entry which is preliminary data.</text>
</comment>
<dbReference type="InterPro" id="IPR051924">
    <property type="entry name" value="GST_Kappa/NadH"/>
</dbReference>
<reference evidence="3" key="1">
    <citation type="submission" date="2024-06" db="EMBL/GenBank/DDBJ databases">
        <title>Draft Genome Sequences of Epichloe bromicola Strains Isolated from Elymus ciliaris.</title>
        <authorList>
            <consortium name="Epichloe bromicola genome sequencing consortium"/>
            <person name="Miura A."/>
            <person name="Imano S."/>
            <person name="Ashida A."/>
            <person name="Sato I."/>
            <person name="Chiba S."/>
            <person name="Tanaka A."/>
            <person name="Camagna M."/>
            <person name="Takemoto D."/>
        </authorList>
    </citation>
    <scope>NUCLEOTIDE SEQUENCE [LARGE SCALE GENOMIC DNA]</scope>
    <source>
        <strain evidence="3">DP</strain>
    </source>
</reference>
<gene>
    <name evidence="2" type="primary">g3120</name>
    <name evidence="2" type="ORF">EsDP_00003120</name>
</gene>
<evidence type="ECO:0000313" key="3">
    <source>
        <dbReference type="Proteomes" id="UP001562357"/>
    </source>
</evidence>
<keyword evidence="3" id="KW-1185">Reference proteome</keyword>
<name>A0ABQ0CMU3_9HYPO</name>
<dbReference type="PANTHER" id="PTHR42943:SF13">
    <property type="entry name" value="GLUTATHIONE S-TRANSFERASE KAPPA-RELATED"/>
    <property type="match status" value="1"/>
</dbReference>
<dbReference type="InterPro" id="IPR036249">
    <property type="entry name" value="Thioredoxin-like_sf"/>
</dbReference>
<dbReference type="Pfam" id="PF01323">
    <property type="entry name" value="DSBA"/>
    <property type="match status" value="1"/>
</dbReference>
<accession>A0ABQ0CMU3</accession>
<feature type="domain" description="DSBA-like thioredoxin" evidence="1">
    <location>
        <begin position="6"/>
        <end position="219"/>
    </location>
</feature>
<evidence type="ECO:0000313" key="2">
    <source>
        <dbReference type="EMBL" id="GAB0134763.1"/>
    </source>
</evidence>
<dbReference type="Proteomes" id="UP001562357">
    <property type="component" value="Unassembled WGS sequence"/>
</dbReference>
<dbReference type="EMBL" id="BAAFGZ010000093">
    <property type="protein sequence ID" value="GAB0134763.1"/>
    <property type="molecule type" value="Genomic_DNA"/>
</dbReference>